<reference evidence="2 3" key="1">
    <citation type="journal article" date="2014" name="PLoS ONE">
        <title>De novo Genome Assembly of the Fungal Plant Pathogen Pyrenophora semeniperda.</title>
        <authorList>
            <person name="Soliai M.M."/>
            <person name="Meyer S.E."/>
            <person name="Udall J.A."/>
            <person name="Elzinga D.E."/>
            <person name="Hermansen R.A."/>
            <person name="Bodily P.M."/>
            <person name="Hart A.A."/>
            <person name="Coleman C.E."/>
        </authorList>
    </citation>
    <scope>NUCLEOTIDE SEQUENCE [LARGE SCALE GENOMIC DNA]</scope>
    <source>
        <strain evidence="2 3">CCB06</strain>
        <tissue evidence="2">Mycelium</tissue>
    </source>
</reference>
<proteinExistence type="predicted"/>
<organism evidence="2 3">
    <name type="scientific">Pyrenophora seminiperda CCB06</name>
    <dbReference type="NCBI Taxonomy" id="1302712"/>
    <lineage>
        <taxon>Eukaryota</taxon>
        <taxon>Fungi</taxon>
        <taxon>Dikarya</taxon>
        <taxon>Ascomycota</taxon>
        <taxon>Pezizomycotina</taxon>
        <taxon>Dothideomycetes</taxon>
        <taxon>Pleosporomycetidae</taxon>
        <taxon>Pleosporales</taxon>
        <taxon>Pleosporineae</taxon>
        <taxon>Pleosporaceae</taxon>
        <taxon>Pyrenophora</taxon>
    </lineage>
</organism>
<feature type="compositionally biased region" description="Basic and acidic residues" evidence="1">
    <location>
        <begin position="454"/>
        <end position="466"/>
    </location>
</feature>
<evidence type="ECO:0008006" key="4">
    <source>
        <dbReference type="Google" id="ProtNLM"/>
    </source>
</evidence>
<feature type="compositionally biased region" description="Polar residues" evidence="1">
    <location>
        <begin position="8"/>
        <end position="28"/>
    </location>
</feature>
<dbReference type="CDD" id="cd09917">
    <property type="entry name" value="F-box_SF"/>
    <property type="match status" value="1"/>
</dbReference>
<protein>
    <recommendedName>
        <fullName evidence="4">F-box domain-containing protein</fullName>
    </recommendedName>
</protein>
<dbReference type="EMBL" id="KE747809">
    <property type="protein sequence ID" value="RMZ66714.1"/>
    <property type="molecule type" value="Genomic_DNA"/>
</dbReference>
<dbReference type="Gene3D" id="3.80.10.10">
    <property type="entry name" value="Ribonuclease Inhibitor"/>
    <property type="match status" value="1"/>
</dbReference>
<dbReference type="SUPFAM" id="SSF52047">
    <property type="entry name" value="RNI-like"/>
    <property type="match status" value="1"/>
</dbReference>
<evidence type="ECO:0000256" key="1">
    <source>
        <dbReference type="SAM" id="MobiDB-lite"/>
    </source>
</evidence>
<feature type="region of interest" description="Disordered" evidence="1">
    <location>
        <begin position="454"/>
        <end position="491"/>
    </location>
</feature>
<sequence>MTPETLPSKRSASISEGSSPTKRARSFSNPLKVGHVKLDIPVKTKNPQACLGGVPEELLLNILQQLHDSPATLGSLCRTDRRCNRVVEEVLYSDVSAHAYGKVRAMNGTPRLAWNVRSCTADIIDDFRMADYKKLIASSPNIRSLTLLDLSNPPRGYTEQGMHLSIGWLPLFYAATSLSDSSYVNQFTHLRELTIAGDYFSIENLSVVFRLPSLQVLELNTVHQTKLFKYWNITDSSSSIQVLRLLDSMIDIAALTKIVSAMKALRSFTYIRSTIAWEPFGVEHNPFSCWPSHSWQLLGDALRKHRNSLETVLTWDTSDKEIVDIVYPDGYKPGTLGSFLDFPKLRHCGGQVEAFLDVSAGEDDLMLYLPPYLSRFDIHMSSDNSTSWDIHLTALASLRRMVGAGTGTTVQLTWDGDLPTRMVPLSNALAFLEQAGTKLCLDINERSMTVEKLKELEAGTDGKKTQVESAQEEQDNGDGYDQDDNSDQMSE</sequence>
<dbReference type="AlphaFoldDB" id="A0A3M7LWX1"/>
<evidence type="ECO:0000313" key="2">
    <source>
        <dbReference type="EMBL" id="RMZ66714.1"/>
    </source>
</evidence>
<dbReference type="Proteomes" id="UP000265663">
    <property type="component" value="Unassembled WGS sequence"/>
</dbReference>
<dbReference type="OrthoDB" id="3690364at2759"/>
<gene>
    <name evidence="2" type="ORF">GMOD_00002076</name>
</gene>
<evidence type="ECO:0000313" key="3">
    <source>
        <dbReference type="Proteomes" id="UP000265663"/>
    </source>
</evidence>
<feature type="compositionally biased region" description="Acidic residues" evidence="1">
    <location>
        <begin position="470"/>
        <end position="491"/>
    </location>
</feature>
<dbReference type="InterPro" id="IPR032675">
    <property type="entry name" value="LRR_dom_sf"/>
</dbReference>
<keyword evidence="3" id="KW-1185">Reference proteome</keyword>
<feature type="region of interest" description="Disordered" evidence="1">
    <location>
        <begin position="1"/>
        <end position="28"/>
    </location>
</feature>
<accession>A0A3M7LWX1</accession>
<name>A0A3M7LWX1_9PLEO</name>